<dbReference type="InterPro" id="IPR011055">
    <property type="entry name" value="Dup_hybrid_motif"/>
</dbReference>
<comment type="caution">
    <text evidence="3">The sequence shown here is derived from an EMBL/GenBank/DDBJ whole genome shotgun (WGS) entry which is preliminary data.</text>
</comment>
<protein>
    <submittedName>
        <fullName evidence="3">Peptidase M23-like protein</fullName>
    </submittedName>
</protein>
<dbReference type="InterPro" id="IPR023346">
    <property type="entry name" value="Lysozyme-like_dom_sf"/>
</dbReference>
<dbReference type="SUPFAM" id="SSF53955">
    <property type="entry name" value="Lysozyme-like"/>
    <property type="match status" value="1"/>
</dbReference>
<dbReference type="InterPro" id="IPR050570">
    <property type="entry name" value="Cell_wall_metabolism_enzyme"/>
</dbReference>
<reference evidence="3 4" key="1">
    <citation type="submission" date="2019-03" db="EMBL/GenBank/DDBJ databases">
        <title>Genomic Encyclopedia of Type Strains, Phase IV (KMG-IV): sequencing the most valuable type-strain genomes for metagenomic binning, comparative biology and taxonomic classification.</title>
        <authorList>
            <person name="Goeker M."/>
        </authorList>
    </citation>
    <scope>NUCLEOTIDE SEQUENCE [LARGE SCALE GENOMIC DNA]</scope>
    <source>
        <strain evidence="3 4">DSM 23802</strain>
    </source>
</reference>
<dbReference type="AlphaFoldDB" id="A0A4R3KHX4"/>
<dbReference type="PANTHER" id="PTHR21666:SF289">
    <property type="entry name" value="L-ALA--D-GLU ENDOPEPTIDASE"/>
    <property type="match status" value="1"/>
</dbReference>
<dbReference type="RefSeq" id="WP_207893647.1">
    <property type="nucleotide sequence ID" value="NZ_SMAB01000006.1"/>
</dbReference>
<organism evidence="3 4">
    <name type="scientific">Tepidibacillus fermentans</name>
    <dbReference type="NCBI Taxonomy" id="1281767"/>
    <lineage>
        <taxon>Bacteria</taxon>
        <taxon>Bacillati</taxon>
        <taxon>Bacillota</taxon>
        <taxon>Bacilli</taxon>
        <taxon>Bacillales</taxon>
        <taxon>Bacillaceae</taxon>
        <taxon>Tepidibacillus</taxon>
    </lineage>
</organism>
<gene>
    <name evidence="3" type="ORF">EDD72_10621</name>
</gene>
<dbReference type="InterPro" id="IPR016047">
    <property type="entry name" value="M23ase_b-sheet_dom"/>
</dbReference>
<dbReference type="CDD" id="cd12797">
    <property type="entry name" value="M23_peptidase"/>
    <property type="match status" value="1"/>
</dbReference>
<evidence type="ECO:0000256" key="1">
    <source>
        <dbReference type="ARBA" id="ARBA00022729"/>
    </source>
</evidence>
<evidence type="ECO:0000313" key="3">
    <source>
        <dbReference type="EMBL" id="TCS83095.1"/>
    </source>
</evidence>
<dbReference type="Pfam" id="PF01551">
    <property type="entry name" value="Peptidase_M23"/>
    <property type="match status" value="1"/>
</dbReference>
<feature type="domain" description="M23ase beta-sheet core" evidence="2">
    <location>
        <begin position="208"/>
        <end position="307"/>
    </location>
</feature>
<dbReference type="Gene3D" id="2.70.70.10">
    <property type="entry name" value="Glucose Permease (Domain IIA)"/>
    <property type="match status" value="1"/>
</dbReference>
<dbReference type="SUPFAM" id="SSF51261">
    <property type="entry name" value="Duplicated hybrid motif"/>
    <property type="match status" value="1"/>
</dbReference>
<sequence>MGKWFHTKLFLMIILLSLLLSVTPIDAKEKITNQNQERMRLFKKMENLYQIPWYYIAAINQFEKNIQPQRQDLPIKKGIISIFFTKNQWAGFINPNPDDHNPGTIRFFHGIGVDGNGDGKANRDDDMDVLISYLSLLSGYGTTEEHLKLWLTQYYHSEQTAKIILEIAKIYRHFNTLDVTDRVFPIPKWNNYSYRSTWGDRRGWGGLRMHEGTDIFASYGTPVRSVAYGYVEILGWNKYGGWRVGIRDANNIYYYYAHLTGFKKGLKEGDLVKPGDVIGYVGSSGYGPKGTQGKFPPHLHFGMYKFNGRTEWAFDPTPYLRAWERKMKAKR</sequence>
<proteinExistence type="predicted"/>
<dbReference type="Proteomes" id="UP000295788">
    <property type="component" value="Unassembled WGS sequence"/>
</dbReference>
<keyword evidence="1" id="KW-0732">Signal</keyword>
<evidence type="ECO:0000259" key="2">
    <source>
        <dbReference type="Pfam" id="PF01551"/>
    </source>
</evidence>
<dbReference type="GO" id="GO:0004222">
    <property type="term" value="F:metalloendopeptidase activity"/>
    <property type="evidence" value="ECO:0007669"/>
    <property type="project" value="TreeGrafter"/>
</dbReference>
<keyword evidence="4" id="KW-1185">Reference proteome</keyword>
<name>A0A4R3KHX4_9BACI</name>
<dbReference type="PANTHER" id="PTHR21666">
    <property type="entry name" value="PEPTIDASE-RELATED"/>
    <property type="match status" value="1"/>
</dbReference>
<dbReference type="EMBL" id="SMAB01000006">
    <property type="protein sequence ID" value="TCS83095.1"/>
    <property type="molecule type" value="Genomic_DNA"/>
</dbReference>
<evidence type="ECO:0000313" key="4">
    <source>
        <dbReference type="Proteomes" id="UP000295788"/>
    </source>
</evidence>
<accession>A0A4R3KHX4</accession>